<gene>
    <name evidence="2" type="primary">moeB</name>
    <name evidence="2" type="ORF">GCM10025772_03920</name>
</gene>
<protein>
    <submittedName>
        <fullName evidence="2">Molybdopterin-synthase adenylyltransferase MoeB</fullName>
    </submittedName>
</protein>
<dbReference type="EMBL" id="BAABLF010000004">
    <property type="protein sequence ID" value="GAA5187069.1"/>
    <property type="molecule type" value="Genomic_DNA"/>
</dbReference>
<feature type="domain" description="THIF-type NAD/FAD binding fold" evidence="1">
    <location>
        <begin position="16"/>
        <end position="250"/>
    </location>
</feature>
<comment type="caution">
    <text evidence="2">The sequence shown here is derived from an EMBL/GenBank/DDBJ whole genome shotgun (WGS) entry which is preliminary data.</text>
</comment>
<dbReference type="NCBIfam" id="TIGR02355">
    <property type="entry name" value="moeB"/>
    <property type="match status" value="1"/>
</dbReference>
<sequence>MSDMEEILSDQELMRYNRQIVIRAFDIDGQEALKQARALVLGVGGLGCAAAQYLVTAGIGHLTLVDFDHVELSNLQRQVLHRDRRIGVNKAVSAAEELAGLNPHVEISVIDRLLEDPELAEQVKAHDIVLDCTDNLVVREALNRCCHQYRVPLVSAAAIRMEGLVTVFDYAEEKPCYQCFASLFGEQQLSCVESGILAPVVGMVGCLQATEAVKQLSGMGKTLSGRILMIDAMTMEFREMKLPKRPGCPVCG</sequence>
<dbReference type="Proteomes" id="UP001501600">
    <property type="component" value="Unassembled WGS sequence"/>
</dbReference>
<dbReference type="PANTHER" id="PTHR10953">
    <property type="entry name" value="UBIQUITIN-ACTIVATING ENZYME E1"/>
    <property type="match status" value="1"/>
</dbReference>
<keyword evidence="2" id="KW-0548">Nucleotidyltransferase</keyword>
<name>A0ABP9RU83_9GAMM</name>
<keyword evidence="2" id="KW-0808">Transferase</keyword>
<evidence type="ECO:0000313" key="3">
    <source>
        <dbReference type="Proteomes" id="UP001501600"/>
    </source>
</evidence>
<dbReference type="GO" id="GO:0016779">
    <property type="term" value="F:nucleotidyltransferase activity"/>
    <property type="evidence" value="ECO:0007669"/>
    <property type="project" value="UniProtKB-KW"/>
</dbReference>
<dbReference type="SUPFAM" id="SSF69572">
    <property type="entry name" value="Activating enzymes of the ubiquitin-like proteins"/>
    <property type="match status" value="1"/>
</dbReference>
<dbReference type="InterPro" id="IPR035985">
    <property type="entry name" value="Ubiquitin-activating_enz"/>
</dbReference>
<dbReference type="InterPro" id="IPR000594">
    <property type="entry name" value="ThiF_NAD_FAD-bd"/>
</dbReference>
<proteinExistence type="predicted"/>
<dbReference type="InterPro" id="IPR012730">
    <property type="entry name" value="Mopterin_Synthase_Sase_MoeB"/>
</dbReference>
<dbReference type="RefSeq" id="WP_345315357.1">
    <property type="nucleotide sequence ID" value="NZ_BAABLF010000004.1"/>
</dbReference>
<accession>A0ABP9RU83</accession>
<reference evidence="3" key="1">
    <citation type="journal article" date="2019" name="Int. J. Syst. Evol. Microbiol.">
        <title>The Global Catalogue of Microorganisms (GCM) 10K type strain sequencing project: providing services to taxonomists for standard genome sequencing and annotation.</title>
        <authorList>
            <consortium name="The Broad Institute Genomics Platform"/>
            <consortium name="The Broad Institute Genome Sequencing Center for Infectious Disease"/>
            <person name="Wu L."/>
            <person name="Ma J."/>
        </authorList>
    </citation>
    <scope>NUCLEOTIDE SEQUENCE [LARGE SCALE GENOMIC DNA]</scope>
    <source>
        <strain evidence="3">JCM 18720</strain>
    </source>
</reference>
<dbReference type="NCBIfam" id="NF004281">
    <property type="entry name" value="PRK05690.1"/>
    <property type="match status" value="1"/>
</dbReference>
<dbReference type="InterPro" id="IPR045886">
    <property type="entry name" value="ThiF/MoeB/HesA"/>
</dbReference>
<organism evidence="2 3">
    <name type="scientific">Ferrimonas gelatinilytica</name>
    <dbReference type="NCBI Taxonomy" id="1255257"/>
    <lineage>
        <taxon>Bacteria</taxon>
        <taxon>Pseudomonadati</taxon>
        <taxon>Pseudomonadota</taxon>
        <taxon>Gammaproteobacteria</taxon>
        <taxon>Alteromonadales</taxon>
        <taxon>Ferrimonadaceae</taxon>
        <taxon>Ferrimonas</taxon>
    </lineage>
</organism>
<dbReference type="Gene3D" id="3.40.50.720">
    <property type="entry name" value="NAD(P)-binding Rossmann-like Domain"/>
    <property type="match status" value="1"/>
</dbReference>
<dbReference type="PANTHER" id="PTHR10953:SF194">
    <property type="entry name" value="MOLYBDOPTERIN-SYNTHASE ADENYLYLTRANSFERASE"/>
    <property type="match status" value="1"/>
</dbReference>
<dbReference type="CDD" id="cd00757">
    <property type="entry name" value="ThiF_MoeB_HesA_family"/>
    <property type="match status" value="1"/>
</dbReference>
<dbReference type="Pfam" id="PF00899">
    <property type="entry name" value="ThiF"/>
    <property type="match status" value="1"/>
</dbReference>
<evidence type="ECO:0000259" key="1">
    <source>
        <dbReference type="Pfam" id="PF00899"/>
    </source>
</evidence>
<evidence type="ECO:0000313" key="2">
    <source>
        <dbReference type="EMBL" id="GAA5187069.1"/>
    </source>
</evidence>
<keyword evidence="3" id="KW-1185">Reference proteome</keyword>